<gene>
    <name evidence="3" type="ORF">LVJ94_28385</name>
</gene>
<dbReference type="Pfam" id="PF00106">
    <property type="entry name" value="adh_short"/>
    <property type="match status" value="1"/>
</dbReference>
<organism evidence="3 4">
    <name type="scientific">Pendulispora rubella</name>
    <dbReference type="NCBI Taxonomy" id="2741070"/>
    <lineage>
        <taxon>Bacteria</taxon>
        <taxon>Pseudomonadati</taxon>
        <taxon>Myxococcota</taxon>
        <taxon>Myxococcia</taxon>
        <taxon>Myxococcales</taxon>
        <taxon>Sorangiineae</taxon>
        <taxon>Pendulisporaceae</taxon>
        <taxon>Pendulispora</taxon>
    </lineage>
</organism>
<dbReference type="InterPro" id="IPR002347">
    <property type="entry name" value="SDR_fam"/>
</dbReference>
<dbReference type="PANTHER" id="PTHR43976:SF16">
    <property type="entry name" value="SHORT-CHAIN DEHYDROGENASE_REDUCTASE FAMILY PROTEIN"/>
    <property type="match status" value="1"/>
</dbReference>
<accession>A0ABZ2KQB4</accession>
<protein>
    <submittedName>
        <fullName evidence="3">SDR family NAD(P)-dependent oxidoreductase</fullName>
    </submittedName>
</protein>
<reference evidence="3" key="1">
    <citation type="submission" date="2021-12" db="EMBL/GenBank/DDBJ databases">
        <title>Discovery of the Pendulisporaceae a myxobacterial family with distinct sporulation behavior and unique specialized metabolism.</title>
        <authorList>
            <person name="Garcia R."/>
            <person name="Popoff A."/>
            <person name="Bader C.D."/>
            <person name="Loehr J."/>
            <person name="Walesch S."/>
            <person name="Walt C."/>
            <person name="Boldt J."/>
            <person name="Bunk B."/>
            <person name="Haeckl F.J.F.P.J."/>
            <person name="Gunesch A.P."/>
            <person name="Birkelbach J."/>
            <person name="Nuebel U."/>
            <person name="Pietschmann T."/>
            <person name="Bach T."/>
            <person name="Mueller R."/>
        </authorList>
    </citation>
    <scope>NUCLEOTIDE SEQUENCE</scope>
    <source>
        <strain evidence="3">MSr11367</strain>
    </source>
</reference>
<evidence type="ECO:0000313" key="4">
    <source>
        <dbReference type="Proteomes" id="UP001374803"/>
    </source>
</evidence>
<evidence type="ECO:0000256" key="2">
    <source>
        <dbReference type="ARBA" id="ARBA00023002"/>
    </source>
</evidence>
<dbReference type="EMBL" id="CP089983">
    <property type="protein sequence ID" value="WXB00828.1"/>
    <property type="molecule type" value="Genomic_DNA"/>
</dbReference>
<comment type="similarity">
    <text evidence="1">Belongs to the short-chain dehydrogenases/reductases (SDR) family.</text>
</comment>
<proteinExistence type="inferred from homology"/>
<evidence type="ECO:0000313" key="3">
    <source>
        <dbReference type="EMBL" id="WXB00828.1"/>
    </source>
</evidence>
<dbReference type="InterPro" id="IPR020904">
    <property type="entry name" value="Sc_DH/Rdtase_CS"/>
</dbReference>
<keyword evidence="2" id="KW-0560">Oxidoreductase</keyword>
<dbReference type="PANTHER" id="PTHR43976">
    <property type="entry name" value="SHORT CHAIN DEHYDROGENASE"/>
    <property type="match status" value="1"/>
</dbReference>
<evidence type="ECO:0000256" key="1">
    <source>
        <dbReference type="ARBA" id="ARBA00006484"/>
    </source>
</evidence>
<dbReference type="Gene3D" id="3.40.50.720">
    <property type="entry name" value="NAD(P)-binding Rossmann-like Domain"/>
    <property type="match status" value="1"/>
</dbReference>
<dbReference type="SUPFAM" id="SSF51735">
    <property type="entry name" value="NAD(P)-binding Rossmann-fold domains"/>
    <property type="match status" value="1"/>
</dbReference>
<name>A0ABZ2KQB4_9BACT</name>
<dbReference type="Proteomes" id="UP001374803">
    <property type="component" value="Chromosome"/>
</dbReference>
<keyword evidence="4" id="KW-1185">Reference proteome</keyword>
<sequence>MILNVSSGVGIFGMPALSVYCASKFALEGFSEALAYELRAHNITVKILEPGGVLDSNFRQRLGAEVAHDPALTGYDAFMAATQTVYDELLAAVDSTSDDIASWRHAGRRPRRNTWR</sequence>
<dbReference type="InterPro" id="IPR051911">
    <property type="entry name" value="SDR_oxidoreductase"/>
</dbReference>
<dbReference type="InterPro" id="IPR036291">
    <property type="entry name" value="NAD(P)-bd_dom_sf"/>
</dbReference>
<dbReference type="PROSITE" id="PS00061">
    <property type="entry name" value="ADH_SHORT"/>
    <property type="match status" value="1"/>
</dbReference>